<dbReference type="PANTHER" id="PTHR45036">
    <property type="entry name" value="METHYLTRANSFERASE LIKE 7B"/>
    <property type="match status" value="1"/>
</dbReference>
<dbReference type="InterPro" id="IPR052356">
    <property type="entry name" value="Thiol_S-MT"/>
</dbReference>
<name>A0A6J7M6V7_9ZZZZ</name>
<sequence>MSIYRERILPRLLDKIMDRPSSHVARDQVCAGLYGEVLEIGFGTGLNISHYPNEVKRVCAIEPSELGWEIAEPRIAARSIPIEMGGLNGERLALTEEQFDCALSTWTLCSIPDVSLALKEIHRVLKPGGELHYLEHGHAPDESVARWQSRIEPVQKIIAGGCHLTRPIADLITEAGFTIVESAEYYSPKEPKPFGYTFIGRAQRN</sequence>
<reference evidence="2" key="1">
    <citation type="submission" date="2020-05" db="EMBL/GenBank/DDBJ databases">
        <authorList>
            <person name="Chiriac C."/>
            <person name="Salcher M."/>
            <person name="Ghai R."/>
            <person name="Kavagutti S V."/>
        </authorList>
    </citation>
    <scope>NUCLEOTIDE SEQUENCE</scope>
</reference>
<dbReference type="SUPFAM" id="SSF53335">
    <property type="entry name" value="S-adenosyl-L-methionine-dependent methyltransferases"/>
    <property type="match status" value="1"/>
</dbReference>
<dbReference type="EMBL" id="CAFBPQ010000048">
    <property type="protein sequence ID" value="CAB5030025.1"/>
    <property type="molecule type" value="Genomic_DNA"/>
</dbReference>
<dbReference type="InterPro" id="IPR013216">
    <property type="entry name" value="Methyltransf_11"/>
</dbReference>
<accession>A0A6J7M6V7</accession>
<proteinExistence type="predicted"/>
<gene>
    <name evidence="2" type="ORF">UFOPK3897_00800</name>
    <name evidence="3" type="ORF">UFOPK4121_01275</name>
</gene>
<dbReference type="PANTHER" id="PTHR45036:SF1">
    <property type="entry name" value="METHYLTRANSFERASE LIKE 7A"/>
    <property type="match status" value="1"/>
</dbReference>
<dbReference type="Pfam" id="PF08241">
    <property type="entry name" value="Methyltransf_11"/>
    <property type="match status" value="1"/>
</dbReference>
<dbReference type="GO" id="GO:0008757">
    <property type="term" value="F:S-adenosylmethionine-dependent methyltransferase activity"/>
    <property type="evidence" value="ECO:0007669"/>
    <property type="project" value="InterPro"/>
</dbReference>
<dbReference type="EMBL" id="CAFBOF010000013">
    <property type="protein sequence ID" value="CAB4975818.1"/>
    <property type="molecule type" value="Genomic_DNA"/>
</dbReference>
<dbReference type="Gene3D" id="3.40.50.150">
    <property type="entry name" value="Vaccinia Virus protein VP39"/>
    <property type="match status" value="1"/>
</dbReference>
<feature type="domain" description="Methyltransferase type 11" evidence="1">
    <location>
        <begin position="38"/>
        <end position="131"/>
    </location>
</feature>
<evidence type="ECO:0000259" key="1">
    <source>
        <dbReference type="Pfam" id="PF08241"/>
    </source>
</evidence>
<evidence type="ECO:0000313" key="2">
    <source>
        <dbReference type="EMBL" id="CAB4975818.1"/>
    </source>
</evidence>
<dbReference type="CDD" id="cd02440">
    <property type="entry name" value="AdoMet_MTases"/>
    <property type="match status" value="1"/>
</dbReference>
<dbReference type="InterPro" id="IPR029063">
    <property type="entry name" value="SAM-dependent_MTases_sf"/>
</dbReference>
<evidence type="ECO:0000313" key="3">
    <source>
        <dbReference type="EMBL" id="CAB5030025.1"/>
    </source>
</evidence>
<organism evidence="2">
    <name type="scientific">freshwater metagenome</name>
    <dbReference type="NCBI Taxonomy" id="449393"/>
    <lineage>
        <taxon>unclassified sequences</taxon>
        <taxon>metagenomes</taxon>
        <taxon>ecological metagenomes</taxon>
    </lineage>
</organism>
<protein>
    <submittedName>
        <fullName evidence="2">Unannotated protein</fullName>
    </submittedName>
</protein>
<dbReference type="AlphaFoldDB" id="A0A6J7M6V7"/>